<gene>
    <name evidence="1" type="ORF">A4X13_0g4745</name>
</gene>
<reference evidence="1" key="1">
    <citation type="submission" date="2016-04" db="EMBL/GenBank/DDBJ databases">
        <authorList>
            <person name="Nguyen H.D."/>
            <person name="Samba Siva P."/>
            <person name="Cullis J."/>
            <person name="Levesque C.A."/>
            <person name="Hambleton S."/>
        </authorList>
    </citation>
    <scope>NUCLEOTIDE SEQUENCE</scope>
    <source>
        <strain evidence="1">DAOMC 236416</strain>
    </source>
</reference>
<dbReference type="EMBL" id="LWDF02000326">
    <property type="protein sequence ID" value="KAE8250418.1"/>
    <property type="molecule type" value="Genomic_DNA"/>
</dbReference>
<accession>A0A177TP69</accession>
<evidence type="ECO:0000313" key="2">
    <source>
        <dbReference type="Proteomes" id="UP000077521"/>
    </source>
</evidence>
<organism evidence="1 2">
    <name type="scientific">Tilletia indica</name>
    <dbReference type="NCBI Taxonomy" id="43049"/>
    <lineage>
        <taxon>Eukaryota</taxon>
        <taxon>Fungi</taxon>
        <taxon>Dikarya</taxon>
        <taxon>Basidiomycota</taxon>
        <taxon>Ustilaginomycotina</taxon>
        <taxon>Exobasidiomycetes</taxon>
        <taxon>Tilletiales</taxon>
        <taxon>Tilletiaceae</taxon>
        <taxon>Tilletia</taxon>
    </lineage>
</organism>
<name>A0A177TP69_9BASI</name>
<comment type="caution">
    <text evidence="1">The sequence shown here is derived from an EMBL/GenBank/DDBJ whole genome shotgun (WGS) entry which is preliminary data.</text>
</comment>
<evidence type="ECO:0000313" key="1">
    <source>
        <dbReference type="EMBL" id="KAE8250418.1"/>
    </source>
</evidence>
<protein>
    <submittedName>
        <fullName evidence="1">Uncharacterized protein</fullName>
    </submittedName>
</protein>
<sequence length="66" mass="6983">MSAPAQNTAPMGGQTGQQDSALSLSRPFDFLFDESGVPPCCTILCAGGEIIFKHQNETGTTHFDAH</sequence>
<dbReference type="Proteomes" id="UP000077521">
    <property type="component" value="Unassembled WGS sequence"/>
</dbReference>
<reference evidence="1" key="2">
    <citation type="journal article" date="2019" name="IMA Fungus">
        <title>Genome sequencing and comparison of five Tilletia species to identify candidate genes for the detection of regulated species infecting wheat.</title>
        <authorList>
            <person name="Nguyen H.D.T."/>
            <person name="Sultana T."/>
            <person name="Kesanakurti P."/>
            <person name="Hambleton S."/>
        </authorList>
    </citation>
    <scope>NUCLEOTIDE SEQUENCE</scope>
    <source>
        <strain evidence="1">DAOMC 236416</strain>
    </source>
</reference>
<dbReference type="AlphaFoldDB" id="A0A177TP69"/>
<proteinExistence type="predicted"/>
<keyword evidence="2" id="KW-1185">Reference proteome</keyword>